<accession>A0A7V9A8S5</accession>
<reference evidence="2 3" key="1">
    <citation type="submission" date="2020-05" db="EMBL/GenBank/DDBJ databases">
        <title>Bremerella alba sp. nov., a novel planctomycete isolated from the surface of the macroalga Fucus spiralis.</title>
        <authorList>
            <person name="Godinho O."/>
            <person name="Botelho R."/>
            <person name="Albuquerque L."/>
            <person name="Wiegand S."/>
            <person name="Da Costa M.S."/>
            <person name="Lobo-Da-Cunha A."/>
            <person name="Jogler C."/>
            <person name="Lage O.M."/>
        </authorList>
    </citation>
    <scope>NUCLEOTIDE SEQUENCE [LARGE SCALE GENOMIC DNA]</scope>
    <source>
        <strain evidence="2 3">FF15</strain>
    </source>
</reference>
<name>A0A7V9A8S5_9BACT</name>
<dbReference type="InterPro" id="IPR012654">
    <property type="entry name" value="CHP02391"/>
</dbReference>
<dbReference type="NCBIfam" id="TIGR02391">
    <property type="entry name" value="hypoth_ymh"/>
    <property type="match status" value="1"/>
</dbReference>
<keyword evidence="3" id="KW-1185">Reference proteome</keyword>
<dbReference type="AlphaFoldDB" id="A0A7V9A8S5"/>
<dbReference type="EMBL" id="JABRWO010000011">
    <property type="protein sequence ID" value="MBA2116722.1"/>
    <property type="molecule type" value="Genomic_DNA"/>
</dbReference>
<feature type="domain" description="Conserved hypothetical protein CHP02391" evidence="1">
    <location>
        <begin position="137"/>
        <end position="256"/>
    </location>
</feature>
<dbReference type="Proteomes" id="UP000551616">
    <property type="component" value="Unassembled WGS sequence"/>
</dbReference>
<gene>
    <name evidence="2" type="ORF">HOV93_39140</name>
</gene>
<protein>
    <recommendedName>
        <fullName evidence="1">Conserved hypothetical protein CHP02391 domain-containing protein</fullName>
    </recommendedName>
</protein>
<dbReference type="Pfam" id="PF09509">
    <property type="entry name" value="Hypoth_Ymh"/>
    <property type="match status" value="1"/>
</dbReference>
<proteinExistence type="predicted"/>
<sequence>MAALPQLPESSLETTCRDVADAATHKELGRLFSQCGIEECGGTPKWERMLFALSTRQKRDSCGNNVIAFLCALIHPSRFADRISEFEAFRASINYQLAFIGLSINEKAQPVPISAASIISEAQERANELRSELQHRAVHPDVLAFCSAELLQDNYFHCVLEATKSAAQKIRDRTGIEADGSGLVDQVFPINSPRLALNTLQTASEQSEQKGFAHLLKGVFGTFRNVTAHSPRIHWAVNRTDAMDALTMLSYIHRRLDEAVLVPGPVSPQGV</sequence>
<comment type="caution">
    <text evidence="2">The sequence shown here is derived from an EMBL/GenBank/DDBJ whole genome shotgun (WGS) entry which is preliminary data.</text>
</comment>
<evidence type="ECO:0000259" key="1">
    <source>
        <dbReference type="Pfam" id="PF09509"/>
    </source>
</evidence>
<organism evidence="2 3">
    <name type="scientific">Bremerella alba</name>
    <dbReference type="NCBI Taxonomy" id="980252"/>
    <lineage>
        <taxon>Bacteria</taxon>
        <taxon>Pseudomonadati</taxon>
        <taxon>Planctomycetota</taxon>
        <taxon>Planctomycetia</taxon>
        <taxon>Pirellulales</taxon>
        <taxon>Pirellulaceae</taxon>
        <taxon>Bremerella</taxon>
    </lineage>
</organism>
<evidence type="ECO:0000313" key="2">
    <source>
        <dbReference type="EMBL" id="MBA2116722.1"/>
    </source>
</evidence>
<evidence type="ECO:0000313" key="3">
    <source>
        <dbReference type="Proteomes" id="UP000551616"/>
    </source>
</evidence>